<dbReference type="EMBL" id="BASG01000001">
    <property type="protein sequence ID" value="GAD11842.1"/>
    <property type="molecule type" value="Genomic_DNA"/>
</dbReference>
<sequence length="45" mass="4721">MKLVKKRVVVIIVLAVLGLASAFGQGIGVKEAAKDEHPPPTVIAR</sequence>
<accession>U2X0P5</accession>
<proteinExistence type="predicted"/>
<reference evidence="2" key="1">
    <citation type="journal article" date="2013" name="Genome">
        <title>Draft Genome Sequence of Geobacillus kaustophilus GBlys, a Lysogenic Strain with Bacteriophage phiOH2.</title>
        <authorList>
            <person name="Doi K."/>
            <person name="Mori K."/>
            <person name="Martono H."/>
            <person name="Nagayoshi Y."/>
            <person name="Fujino Y."/>
            <person name="Tashiro K."/>
            <person name="Kuhara S."/>
            <person name="Ohshima T."/>
        </authorList>
    </citation>
    <scope>NUCLEOTIDE SEQUENCE [LARGE SCALE GENOMIC DNA]</scope>
    <source>
        <strain evidence="2">GBlys</strain>
    </source>
</reference>
<protein>
    <submittedName>
        <fullName evidence="1">Uncharacterized protein</fullName>
    </submittedName>
</protein>
<name>U2X0P5_GEOKU</name>
<evidence type="ECO:0000313" key="1">
    <source>
        <dbReference type="EMBL" id="GAD11842.1"/>
    </source>
</evidence>
<organism evidence="1 2">
    <name type="scientific">Geobacillus kaustophilus GBlys</name>
    <dbReference type="NCBI Taxonomy" id="1337888"/>
    <lineage>
        <taxon>Bacteria</taxon>
        <taxon>Bacillati</taxon>
        <taxon>Bacillota</taxon>
        <taxon>Bacilli</taxon>
        <taxon>Bacillales</taxon>
        <taxon>Anoxybacillaceae</taxon>
        <taxon>Geobacillus</taxon>
        <taxon>Geobacillus thermoleovorans group</taxon>
    </lineage>
</organism>
<gene>
    <name evidence="1" type="ORF">GBL_0059</name>
</gene>
<evidence type="ECO:0000313" key="2">
    <source>
        <dbReference type="Proteomes" id="UP000016424"/>
    </source>
</evidence>
<dbReference type="Proteomes" id="UP000016424">
    <property type="component" value="Unassembled WGS sequence"/>
</dbReference>
<dbReference type="AlphaFoldDB" id="U2X0P5"/>
<comment type="caution">
    <text evidence="1">The sequence shown here is derived from an EMBL/GenBank/DDBJ whole genome shotgun (WGS) entry which is preliminary data.</text>
</comment>